<organism evidence="1">
    <name type="scientific">Cellulosimicrobium sp. ES-005</name>
    <dbReference type="NCBI Taxonomy" id="3163031"/>
    <lineage>
        <taxon>Bacteria</taxon>
        <taxon>Bacillati</taxon>
        <taxon>Actinomycetota</taxon>
        <taxon>Actinomycetes</taxon>
        <taxon>Micrococcales</taxon>
        <taxon>Promicromonosporaceae</taxon>
        <taxon>Cellulosimicrobium</taxon>
    </lineage>
</organism>
<proteinExistence type="predicted"/>
<reference evidence="1" key="1">
    <citation type="submission" date="2024-06" db="EMBL/GenBank/DDBJ databases">
        <title>Complete genome sequence of the cellulolytic actinobacterium, Cellulosimicrobium ES-005.</title>
        <authorList>
            <person name="Matthews C.T."/>
            <person name="Underwood K.D."/>
            <person name="Ghanchi K.M."/>
            <person name="Fields S.D."/>
            <person name="Gardner S.G."/>
        </authorList>
    </citation>
    <scope>NUCLEOTIDE SEQUENCE</scope>
    <source>
        <strain evidence="1">ES-005</strain>
    </source>
</reference>
<dbReference type="RefSeq" id="WP_353707623.1">
    <property type="nucleotide sequence ID" value="NZ_CP159290.1"/>
</dbReference>
<dbReference type="EMBL" id="CP159290">
    <property type="protein sequence ID" value="XCH29325.1"/>
    <property type="molecule type" value="Genomic_DNA"/>
</dbReference>
<sequence>MSTLHEQARAEAEKRRYLFTTADEDENLREEFVAGAIWAATRTRVVTTVTELDALPVGTVLLDRIGRAMQVSLDSEGYRLVRRAGSDDAYYIGIDRISLPARVLDEPEEDR</sequence>
<dbReference type="AlphaFoldDB" id="A0AAU8FZS3"/>
<name>A0AAU8FZS3_9MICO</name>
<accession>A0AAU8FZS3</accession>
<protein>
    <submittedName>
        <fullName evidence="1">Uncharacterized protein</fullName>
    </submittedName>
</protein>
<evidence type="ECO:0000313" key="1">
    <source>
        <dbReference type="EMBL" id="XCH29325.1"/>
    </source>
</evidence>
<gene>
    <name evidence="1" type="ORF">ABRQ22_17330</name>
</gene>